<dbReference type="InterPro" id="IPR051024">
    <property type="entry name" value="GlcNAc_Chitin_IntDeg"/>
</dbReference>
<sequence>MPDSTTEGMEMNESDTARPRHGRVISPASRGSYAMEKELLLEWEVVSMEGGKNFPDLTYGYAHDFPRVDVPVDLTSTLTDPPADGLILSGGNSGRWARVNLTDNGIIEEIKKNGKGYADKWPRLSVTRGAEFKIEWVYHAEHLTRGYRWFITKEGWDESTPLTRADFKGKNYVSDNHFNANSQDGLMWSDVSDLSPFSEHRNELQPKKTSSVTLPDDKHGHHVILIAWIIAETDKAFYQAFDVDFGA</sequence>
<organism evidence="4 5">
    <name type="scientific">Pseudomonas coronafaciens pv. coronafaciens</name>
    <dbReference type="NCBI Taxonomy" id="235275"/>
    <lineage>
        <taxon>Bacteria</taxon>
        <taxon>Pseudomonadati</taxon>
        <taxon>Pseudomonadota</taxon>
        <taxon>Gammaproteobacteria</taxon>
        <taxon>Pseudomonadales</taxon>
        <taxon>Pseudomonadaceae</taxon>
        <taxon>Pseudomonas</taxon>
        <taxon>Pseudomonas coronafaciens</taxon>
    </lineage>
</organism>
<accession>A0AAE6QG76</accession>
<dbReference type="SUPFAM" id="SSF81296">
    <property type="entry name" value="E set domains"/>
    <property type="match status" value="1"/>
</dbReference>
<dbReference type="Pfam" id="PF03067">
    <property type="entry name" value="LPMO_10"/>
    <property type="match status" value="1"/>
</dbReference>
<evidence type="ECO:0000313" key="5">
    <source>
        <dbReference type="Proteomes" id="UP000423413"/>
    </source>
</evidence>
<dbReference type="CDD" id="cd21177">
    <property type="entry name" value="LPMO_AA10"/>
    <property type="match status" value="1"/>
</dbReference>
<name>A0AAE6QG76_9PSED</name>
<gene>
    <name evidence="4" type="ORF">GMO17_13745</name>
</gene>
<dbReference type="Gene3D" id="2.70.50.50">
    <property type="entry name" value="chitin-binding protein cbp21"/>
    <property type="match status" value="1"/>
</dbReference>
<dbReference type="InterPro" id="IPR014756">
    <property type="entry name" value="Ig_E-set"/>
</dbReference>
<reference evidence="4 5" key="1">
    <citation type="submission" date="2019-11" db="EMBL/GenBank/DDBJ databases">
        <title>Complete genome sequence of Pseudomonas syringae pv. coronafaciens isolate B19001 originated in imported oat cereal.</title>
        <authorList>
            <person name="Kim S.M."/>
            <person name="Lee B.C."/>
            <person name="Seo S.J."/>
            <person name="Lee J.E."/>
            <person name="Choi N.J."/>
            <person name="Park J.H."/>
        </authorList>
    </citation>
    <scope>NUCLEOTIDE SEQUENCE [LARGE SCALE GENOMIC DNA]</scope>
    <source>
        <strain evidence="4 5">B19001</strain>
    </source>
</reference>
<dbReference type="EMBL" id="CP046441">
    <property type="protein sequence ID" value="QGT82171.1"/>
    <property type="molecule type" value="Genomic_DNA"/>
</dbReference>
<dbReference type="Proteomes" id="UP000423413">
    <property type="component" value="Chromosome"/>
</dbReference>
<dbReference type="PANTHER" id="PTHR34823">
    <property type="entry name" value="GLCNAC-BINDING PROTEIN A"/>
    <property type="match status" value="1"/>
</dbReference>
<dbReference type="InterPro" id="IPR004302">
    <property type="entry name" value="Cellulose/chitin-bd_N"/>
</dbReference>
<evidence type="ECO:0000256" key="2">
    <source>
        <dbReference type="SAM" id="MobiDB-lite"/>
    </source>
</evidence>
<feature type="region of interest" description="Disordered" evidence="2">
    <location>
        <begin position="1"/>
        <end position="25"/>
    </location>
</feature>
<dbReference type="PANTHER" id="PTHR34823:SF1">
    <property type="entry name" value="CHITIN-BINDING TYPE-4 DOMAIN-CONTAINING PROTEIN"/>
    <property type="match status" value="1"/>
</dbReference>
<proteinExistence type="predicted"/>
<protein>
    <submittedName>
        <fullName evidence="4">Chitin-binding protein</fullName>
    </submittedName>
</protein>
<dbReference type="RefSeq" id="WP_122355035.1">
    <property type="nucleotide sequence ID" value="NZ_CP046441.1"/>
</dbReference>
<evidence type="ECO:0000313" key="4">
    <source>
        <dbReference type="EMBL" id="QGT82171.1"/>
    </source>
</evidence>
<evidence type="ECO:0000259" key="3">
    <source>
        <dbReference type="Pfam" id="PF03067"/>
    </source>
</evidence>
<keyword evidence="1" id="KW-0732">Signal</keyword>
<evidence type="ECO:0000256" key="1">
    <source>
        <dbReference type="ARBA" id="ARBA00022729"/>
    </source>
</evidence>
<dbReference type="AlphaFoldDB" id="A0AAE6QG76"/>
<feature type="domain" description="Chitin-binding type-4" evidence="3">
    <location>
        <begin position="21"/>
        <end position="243"/>
    </location>
</feature>